<comment type="caution">
    <text evidence="1">The sequence shown here is derived from an EMBL/GenBank/DDBJ whole genome shotgun (WGS) entry which is preliminary data.</text>
</comment>
<keyword evidence="2" id="KW-1185">Reference proteome</keyword>
<reference evidence="1 2" key="1">
    <citation type="submission" date="2024-04" db="EMBL/GenBank/DDBJ databases">
        <title>Phyllosticta paracitricarpa is synonymous to the EU quarantine fungus P. citricarpa based on phylogenomic analyses.</title>
        <authorList>
            <consortium name="Lawrence Berkeley National Laboratory"/>
            <person name="Van Ingen-Buijs V.A."/>
            <person name="Van Westerhoven A.C."/>
            <person name="Haridas S."/>
            <person name="Skiadas P."/>
            <person name="Martin F."/>
            <person name="Groenewald J.Z."/>
            <person name="Crous P.W."/>
            <person name="Seidl M.F."/>
        </authorList>
    </citation>
    <scope>NUCLEOTIDE SEQUENCE [LARGE SCALE GENOMIC DNA]</scope>
    <source>
        <strain evidence="1 2">CBS 122670</strain>
    </source>
</reference>
<evidence type="ECO:0000313" key="2">
    <source>
        <dbReference type="Proteomes" id="UP001365128"/>
    </source>
</evidence>
<name>A0ABR1MP47_9PEZI</name>
<accession>A0ABR1MP47</accession>
<gene>
    <name evidence="1" type="ORF">IWX46DRAFT_577237</name>
</gene>
<protein>
    <submittedName>
        <fullName evidence="1">Uncharacterized protein</fullName>
    </submittedName>
</protein>
<organism evidence="1 2">
    <name type="scientific">Phyllosticta citricarpa</name>
    <dbReference type="NCBI Taxonomy" id="55181"/>
    <lineage>
        <taxon>Eukaryota</taxon>
        <taxon>Fungi</taxon>
        <taxon>Dikarya</taxon>
        <taxon>Ascomycota</taxon>
        <taxon>Pezizomycotina</taxon>
        <taxon>Dothideomycetes</taxon>
        <taxon>Dothideomycetes incertae sedis</taxon>
        <taxon>Botryosphaeriales</taxon>
        <taxon>Phyllostictaceae</taxon>
        <taxon>Phyllosticta</taxon>
    </lineage>
</organism>
<proteinExistence type="predicted"/>
<evidence type="ECO:0000313" key="1">
    <source>
        <dbReference type="EMBL" id="KAK7555467.1"/>
    </source>
</evidence>
<dbReference type="EMBL" id="JBBPDW010000002">
    <property type="protein sequence ID" value="KAK7555467.1"/>
    <property type="molecule type" value="Genomic_DNA"/>
</dbReference>
<dbReference type="Proteomes" id="UP001365128">
    <property type="component" value="Unassembled WGS sequence"/>
</dbReference>
<sequence length="230" mass="26194">MLTRISYPPEPVKAPRRAIKSLSFIFDHFQDHDGRPSLSIWMQSEPKPPPLYSFQVYITSELAPAQTSDREALGKELFGIILADNNRVFKRLDIHLMHPGEGPTHLMKSHRAMVQAKYADFAKVVVPSYACSGICGYSSLLFVVSDPDWKQAGLKGLFFDPVAYDPEALAEPVSEDVWTKREICDFVHYVYNCWELREAYEDLFSEGEEAGMTEWQEILNSANRLGMLQV</sequence>